<sequence length="166" mass="17407">MTDLGPSAAGRMPRSAWVLGWLCLADQLLQLQLRGLTDSDPVWVLLSVVLSALVVGWFSAGVLQARRVRLVIAWILLCLSVLLRVFGTLSEPGPRALLDLLVSIGQVVALAALCATPYFRGQRDRTQPPSRAFGGVIAIAVVVGVVGGVTAPADGSGASVQLRIGL</sequence>
<feature type="transmembrane region" description="Helical" evidence="1">
    <location>
        <begin position="96"/>
        <end position="119"/>
    </location>
</feature>
<gene>
    <name evidence="2" type="ORF">GCM10023350_37080</name>
</gene>
<name>A0ABP8Z7D6_9ACTN</name>
<comment type="caution">
    <text evidence="2">The sequence shown here is derived from an EMBL/GenBank/DDBJ whole genome shotgun (WGS) entry which is preliminary data.</text>
</comment>
<reference evidence="3" key="1">
    <citation type="journal article" date="2019" name="Int. J. Syst. Evol. Microbiol.">
        <title>The Global Catalogue of Microorganisms (GCM) 10K type strain sequencing project: providing services to taxonomists for standard genome sequencing and annotation.</title>
        <authorList>
            <consortium name="The Broad Institute Genomics Platform"/>
            <consortium name="The Broad Institute Genome Sequencing Center for Infectious Disease"/>
            <person name="Wu L."/>
            <person name="Ma J."/>
        </authorList>
    </citation>
    <scope>NUCLEOTIDE SEQUENCE [LARGE SCALE GENOMIC DNA]</scope>
    <source>
        <strain evidence="3">JCM 18532</strain>
    </source>
</reference>
<dbReference type="EMBL" id="BAABKN010000023">
    <property type="protein sequence ID" value="GAA4748716.1"/>
    <property type="molecule type" value="Genomic_DNA"/>
</dbReference>
<dbReference type="RefSeq" id="WP_345528419.1">
    <property type="nucleotide sequence ID" value="NZ_BAABKN010000023.1"/>
</dbReference>
<feature type="transmembrane region" description="Helical" evidence="1">
    <location>
        <begin position="70"/>
        <end position="90"/>
    </location>
</feature>
<evidence type="ECO:0000313" key="2">
    <source>
        <dbReference type="EMBL" id="GAA4748716.1"/>
    </source>
</evidence>
<feature type="transmembrane region" description="Helical" evidence="1">
    <location>
        <begin position="131"/>
        <end position="153"/>
    </location>
</feature>
<organism evidence="2 3">
    <name type="scientific">Nocardioides endophyticus</name>
    <dbReference type="NCBI Taxonomy" id="1353775"/>
    <lineage>
        <taxon>Bacteria</taxon>
        <taxon>Bacillati</taxon>
        <taxon>Actinomycetota</taxon>
        <taxon>Actinomycetes</taxon>
        <taxon>Propionibacteriales</taxon>
        <taxon>Nocardioidaceae</taxon>
        <taxon>Nocardioides</taxon>
    </lineage>
</organism>
<keyword evidence="1" id="KW-0472">Membrane</keyword>
<keyword evidence="1" id="KW-1133">Transmembrane helix</keyword>
<evidence type="ECO:0000313" key="3">
    <source>
        <dbReference type="Proteomes" id="UP001499882"/>
    </source>
</evidence>
<accession>A0ABP8Z7D6</accession>
<evidence type="ECO:0008006" key="4">
    <source>
        <dbReference type="Google" id="ProtNLM"/>
    </source>
</evidence>
<feature type="transmembrane region" description="Helical" evidence="1">
    <location>
        <begin position="42"/>
        <end position="63"/>
    </location>
</feature>
<keyword evidence="3" id="KW-1185">Reference proteome</keyword>
<evidence type="ECO:0000256" key="1">
    <source>
        <dbReference type="SAM" id="Phobius"/>
    </source>
</evidence>
<proteinExistence type="predicted"/>
<keyword evidence="1" id="KW-0812">Transmembrane</keyword>
<dbReference type="Proteomes" id="UP001499882">
    <property type="component" value="Unassembled WGS sequence"/>
</dbReference>
<protein>
    <recommendedName>
        <fullName evidence="4">Histidine kinase</fullName>
    </recommendedName>
</protein>